<keyword evidence="1" id="KW-0472">Membrane</keyword>
<feature type="domain" description="YdbS-like PH" evidence="2">
    <location>
        <begin position="442"/>
        <end position="507"/>
    </location>
</feature>
<dbReference type="EMBL" id="AKFS01000174">
    <property type="protein sequence ID" value="EJF45023.1"/>
    <property type="molecule type" value="Genomic_DNA"/>
</dbReference>
<dbReference type="InterPro" id="IPR005182">
    <property type="entry name" value="YdbS-like_PH"/>
</dbReference>
<feature type="transmembrane region" description="Helical" evidence="1">
    <location>
        <begin position="67"/>
        <end position="91"/>
    </location>
</feature>
<evidence type="ECO:0000256" key="1">
    <source>
        <dbReference type="SAM" id="Phobius"/>
    </source>
</evidence>
<evidence type="ECO:0000313" key="3">
    <source>
        <dbReference type="EMBL" id="EJF45023.1"/>
    </source>
</evidence>
<dbReference type="PATRIC" id="fig|1125717.3.peg.1133"/>
<dbReference type="AlphaFoldDB" id="J1HHN3"/>
<keyword evidence="1" id="KW-1133">Transmembrane helix</keyword>
<feature type="domain" description="YdbS-like PH" evidence="2">
    <location>
        <begin position="95"/>
        <end position="174"/>
    </location>
</feature>
<feature type="transmembrane region" description="Helical" evidence="1">
    <location>
        <begin position="248"/>
        <end position="272"/>
    </location>
</feature>
<dbReference type="PANTHER" id="PTHR34473:SF2">
    <property type="entry name" value="UPF0699 TRANSMEMBRANE PROTEIN YDBT"/>
    <property type="match status" value="1"/>
</dbReference>
<accession>J1HHN3</accession>
<evidence type="ECO:0000313" key="4">
    <source>
        <dbReference type="Proteomes" id="UP000004578"/>
    </source>
</evidence>
<dbReference type="RefSeq" id="WP_005870227.1">
    <property type="nucleotide sequence ID" value="NZ_AKFS01000174.1"/>
</dbReference>
<keyword evidence="4" id="KW-1185">Reference proteome</keyword>
<proteinExistence type="predicted"/>
<name>J1HHN3_9ACTO</name>
<gene>
    <name evidence="3" type="ORF">HMPREF1317_1369</name>
</gene>
<feature type="transmembrane region" description="Helical" evidence="1">
    <location>
        <begin position="28"/>
        <end position="46"/>
    </location>
</feature>
<organism evidence="3 4">
    <name type="scientific">Schaalia georgiae F0490</name>
    <dbReference type="NCBI Taxonomy" id="1125717"/>
    <lineage>
        <taxon>Bacteria</taxon>
        <taxon>Bacillati</taxon>
        <taxon>Actinomycetota</taxon>
        <taxon>Actinomycetes</taxon>
        <taxon>Actinomycetales</taxon>
        <taxon>Actinomycetaceae</taxon>
        <taxon>Schaalia</taxon>
    </lineage>
</organism>
<feature type="transmembrane region" description="Helical" evidence="1">
    <location>
        <begin position="278"/>
        <end position="298"/>
    </location>
</feature>
<protein>
    <submittedName>
        <fullName evidence="3">PH domain protein</fullName>
    </submittedName>
</protein>
<dbReference type="PANTHER" id="PTHR34473">
    <property type="entry name" value="UPF0699 TRANSMEMBRANE PROTEIN YDBS"/>
    <property type="match status" value="1"/>
</dbReference>
<reference evidence="3 4" key="1">
    <citation type="submission" date="2012-05" db="EMBL/GenBank/DDBJ databases">
        <authorList>
            <person name="Harkins D.M."/>
            <person name="Madupu R."/>
            <person name="Durkin A.S."/>
            <person name="Torralba M."/>
            <person name="Methe B."/>
            <person name="Sutton G.G."/>
            <person name="Nelson K.E."/>
        </authorList>
    </citation>
    <scope>NUCLEOTIDE SEQUENCE [LARGE SCALE GENOMIC DNA]</scope>
    <source>
        <strain evidence="3 4">F0490</strain>
    </source>
</reference>
<comment type="caution">
    <text evidence="3">The sequence shown here is derived from an EMBL/GenBank/DDBJ whole genome shotgun (WGS) entry which is preliminary data.</text>
</comment>
<keyword evidence="1" id="KW-0812">Transmembrane</keyword>
<dbReference type="Proteomes" id="UP000004578">
    <property type="component" value="Unassembled WGS sequence"/>
</dbReference>
<sequence length="554" mass="58814">MSAESRSITADGVAADAWHRVHPVSPIINAWQVIAALVAIVTYRGVSAYSSGAPSGWELLNGIAEALHLRGVLMAAVVVIVAVLVVSGLYSWLQWRATAYAVDGGAVWFRSGIVFRTNRHARLDRIQSVDIHLPLLGRILGLGRLSIEVAGGAGSSFTIGFLRATELDELRAHILALAAGLEIGPAGEGAQPGAPAHPVVDSPGRVSGALEAAAARGSARRGAFTSSAPIAPESVLYEVGAGPLIGSLLLTVPVVLLLVVLVAVLAGSAWAIAAQGAVALPSLFAVVPMVVASGSVLWGRFNAEFAFTAAASPDGIRIRRGLTDSRNQTIPPGRIHAIEIRQPLLWRLTGWYRVTMTQAGNSVKIGKENNGGKNEAVSARVLLPVGSRAQAELAIWMVVKDLGVPDPVAFVDSVFAPAHAGAGAHFTQVPPRARLVDPFVRRRRAYALTDSLFVIRDGWLTRRCALIPLARIQSTHILQGPVERRLDVATVRADLVPGVVSHTARHVDRRGAQLLWKRLEDASRVRREAEPPEKWMRRALAARDHAAAPEGEGA</sequence>
<dbReference type="Pfam" id="PF03703">
    <property type="entry name" value="bPH_2"/>
    <property type="match status" value="3"/>
</dbReference>
<dbReference type="InterPro" id="IPR014529">
    <property type="entry name" value="UCP026631"/>
</dbReference>
<dbReference type="OrthoDB" id="3190163at2"/>
<evidence type="ECO:0000259" key="2">
    <source>
        <dbReference type="Pfam" id="PF03703"/>
    </source>
</evidence>
<feature type="domain" description="YdbS-like PH" evidence="2">
    <location>
        <begin position="311"/>
        <end position="364"/>
    </location>
</feature>
<dbReference type="PIRSF" id="PIRSF026631">
    <property type="entry name" value="UCP026631"/>
    <property type="match status" value="1"/>
</dbReference>